<accession>A0A5C9ATG4</accession>
<dbReference type="InterPro" id="IPR017850">
    <property type="entry name" value="Alkaline_phosphatase_core_sf"/>
</dbReference>
<protein>
    <submittedName>
        <fullName evidence="1">BREX-3 system phosphatase PglZ</fullName>
    </submittedName>
</protein>
<dbReference type="EMBL" id="VSBS01000044">
    <property type="protein sequence ID" value="TXT03305.1"/>
    <property type="molecule type" value="Genomic_DNA"/>
</dbReference>
<reference evidence="1 2" key="1">
    <citation type="submission" date="2019-08" db="EMBL/GenBank/DDBJ databases">
        <title>Whole genome analysis of cultivated E. coli strains isolated from CD patients and healthy donors.</title>
        <authorList>
            <person name="Siniagina M.N."/>
            <person name="Markelova M.I."/>
            <person name="Laikov A.V."/>
            <person name="Boulygina E.A."/>
            <person name="Khusnutdinova D.R."/>
            <person name="Kharchenko A."/>
            <person name="Grigoryeva T.V."/>
        </authorList>
    </citation>
    <scope>NUCLEOTIDE SEQUENCE [LARGE SCALE GENOMIC DNA]</scope>
    <source>
        <strain evidence="1 2">3_77_5</strain>
    </source>
</reference>
<dbReference type="AlphaFoldDB" id="A0A5C9ATG4"/>
<dbReference type="NCBIfam" id="NF033449">
    <property type="entry name" value="BREX_PglZ_3"/>
    <property type="match status" value="1"/>
</dbReference>
<dbReference type="SUPFAM" id="SSF53649">
    <property type="entry name" value="Alkaline phosphatase-like"/>
    <property type="match status" value="1"/>
</dbReference>
<comment type="caution">
    <text evidence="1">The sequence shown here is derived from an EMBL/GenBank/DDBJ whole genome shotgun (WGS) entry which is preliminary data.</text>
</comment>
<dbReference type="Pfam" id="PF08665">
    <property type="entry name" value="PglZ"/>
    <property type="match status" value="1"/>
</dbReference>
<sequence>MNMTWQDDVIHKLNLDGDFVYIINDPDGLLYEPVIATSLQEKNAFIFDDDDPLALRLAYETWRSGENKISFLIRLTVERDIFIPYDIQHESKEIDFHLSEFFQDIDSGILRLLPATLYQSVMDALKSFAPGRLSQQSSLDFLLRHIYRIAPEIIQSSTDLVRLLIRKHYIGIEMPVQIETRLIHLLSLVPSFGLWNINRLISNKAYFFDFLQKQWEIYLQNEEKSPIYSSSRPNTQLIVPFADGDVRVFIDNLFAEGIIKPVAIKSLPPGHWASFAVLKESKITEKERILHLLNNAKNTFNKYSEESANADFWFEQSRSLGIMNALFYQNKNLPTVEVLFDNIKNINTDVDELFQHWLLINYAKIQTIPTVRYPSMLHKVPDWISRRIDSGNKICLLVLDGMGARQWPLLRKQLQICENISIEEHSCFAWVPTITSISRQTLFSGKRPFLFGESLLTTNKEEKLWLNYWMDKGLNKREIKYAKKIENYSVDEWQSLVGSLPVKIAGLVINFIDEQMHGMKMGMAGLNVLVDSWLAEWKFKDKISDLLENGFEVIITSDHGNQEAIGMGYINEGVKAETRGERVRIYNNPSLRDSSAANYQDSVIVWPGPEMGLPKGTYPLLACSDKAFKSKGDVVVGHGGISLHEAIVPFIIVNKK</sequence>
<evidence type="ECO:0000313" key="2">
    <source>
        <dbReference type="Proteomes" id="UP000321461"/>
    </source>
</evidence>
<dbReference type="Proteomes" id="UP000321461">
    <property type="component" value="Unassembled WGS sequence"/>
</dbReference>
<evidence type="ECO:0000313" key="1">
    <source>
        <dbReference type="EMBL" id="TXT03305.1"/>
    </source>
</evidence>
<gene>
    <name evidence="1" type="primary">pglZ</name>
    <name evidence="1" type="ORF">FWK02_02655</name>
</gene>
<name>A0A5C9ATG4_ECOLX</name>
<organism evidence="1 2">
    <name type="scientific">Escherichia coli</name>
    <dbReference type="NCBI Taxonomy" id="562"/>
    <lineage>
        <taxon>Bacteria</taxon>
        <taxon>Pseudomonadati</taxon>
        <taxon>Pseudomonadota</taxon>
        <taxon>Gammaproteobacteria</taxon>
        <taxon>Enterobacterales</taxon>
        <taxon>Enterobacteriaceae</taxon>
        <taxon>Escherichia</taxon>
    </lineage>
</organism>
<proteinExistence type="predicted"/>